<evidence type="ECO:0000313" key="2">
    <source>
        <dbReference type="Proteomes" id="UP001148629"/>
    </source>
</evidence>
<name>A0ACC1SAM1_9HYPO</name>
<keyword evidence="2" id="KW-1185">Reference proteome</keyword>
<protein>
    <submittedName>
        <fullName evidence="1">Uncharacterized protein</fullName>
    </submittedName>
</protein>
<sequence>MVFTRSQQKAAATSSAAPNTTTPKLRQQTRPDRPQPATPPTTPLKRKRSKSSAQKSRPKKKPKKLKATVSAPSTPAATSPQFPELVTASDDVSETEEDAFFESKSFGQDTFVSEWEAFELLNKLEFLQAYPHNRGSTLCAYHFLQRAETWYLRRKPAAKKELNRIYKNGVPYDFNFSHLTLPVDEKTWQLKTLQEFKDDLVREIGAATYRLGREQSRVISITGHTPACEVGPRDEPMNCCLCADGPETWSSAEALESIPAQHRSVVPEGVDESIENWTRIRRKVNESDILGCGHESPVMILGGDNGDVVECEVCSHTQSVHARYCKPQKFALRIAGIRIPVDVSPSRMAMDSRVGHASVGGLHFIVDNCSGKEMIKFRSTRFSQAHEGEGCGVGREGNVAFELCDEWGIFEPTGCSDYFTHCSCH</sequence>
<organism evidence="1 2">
    <name type="scientific">Fusarium decemcellulare</name>
    <dbReference type="NCBI Taxonomy" id="57161"/>
    <lineage>
        <taxon>Eukaryota</taxon>
        <taxon>Fungi</taxon>
        <taxon>Dikarya</taxon>
        <taxon>Ascomycota</taxon>
        <taxon>Pezizomycotina</taxon>
        <taxon>Sordariomycetes</taxon>
        <taxon>Hypocreomycetidae</taxon>
        <taxon>Hypocreales</taxon>
        <taxon>Nectriaceae</taxon>
        <taxon>Fusarium</taxon>
        <taxon>Fusarium decemcellulare species complex</taxon>
    </lineage>
</organism>
<reference evidence="1" key="1">
    <citation type="submission" date="2022-08" db="EMBL/GenBank/DDBJ databases">
        <title>Genome Sequence of Fusarium decemcellulare.</title>
        <authorList>
            <person name="Buettner E."/>
        </authorList>
    </citation>
    <scope>NUCLEOTIDE SEQUENCE</scope>
    <source>
        <strain evidence="1">Babe19</strain>
    </source>
</reference>
<proteinExistence type="predicted"/>
<evidence type="ECO:0000313" key="1">
    <source>
        <dbReference type="EMBL" id="KAJ3535550.1"/>
    </source>
</evidence>
<dbReference type="EMBL" id="JANRMS010000704">
    <property type="protein sequence ID" value="KAJ3535550.1"/>
    <property type="molecule type" value="Genomic_DNA"/>
</dbReference>
<dbReference type="Proteomes" id="UP001148629">
    <property type="component" value="Unassembled WGS sequence"/>
</dbReference>
<comment type="caution">
    <text evidence="1">The sequence shown here is derived from an EMBL/GenBank/DDBJ whole genome shotgun (WGS) entry which is preliminary data.</text>
</comment>
<gene>
    <name evidence="1" type="ORF">NM208_g7092</name>
</gene>
<accession>A0ACC1SAM1</accession>